<reference evidence="7" key="1">
    <citation type="submission" date="2021-08" db="EMBL/GenBank/DDBJ databases">
        <authorList>
            <person name="Misof B."/>
            <person name="Oliver O."/>
            <person name="Podsiadlowski L."/>
            <person name="Donath A."/>
            <person name="Peters R."/>
            <person name="Mayer C."/>
            <person name="Rust J."/>
            <person name="Gunkel S."/>
            <person name="Lesny P."/>
            <person name="Martin S."/>
            <person name="Oeyen J.P."/>
            <person name="Petersen M."/>
            <person name="Panagiotis P."/>
            <person name="Wilbrandt J."/>
            <person name="Tanja T."/>
        </authorList>
    </citation>
    <scope>NUCLEOTIDE SEQUENCE</scope>
    <source>
        <strain evidence="7">GBR_01_08_01A</strain>
        <tissue evidence="7">Thorax + abdomen</tissue>
    </source>
</reference>
<feature type="domain" description="Fatty acyl-CoA reductase C-terminal" evidence="5">
    <location>
        <begin position="375"/>
        <end position="467"/>
    </location>
</feature>
<dbReference type="Pfam" id="PF03015">
    <property type="entry name" value="Sterile"/>
    <property type="match status" value="1"/>
</dbReference>
<comment type="similarity">
    <text evidence="1 4">Belongs to the fatty acyl-CoA reductase family.</text>
</comment>
<evidence type="ECO:0000313" key="8">
    <source>
        <dbReference type="Proteomes" id="UP001258017"/>
    </source>
</evidence>
<keyword evidence="8" id="KW-1185">Reference proteome</keyword>
<keyword evidence="4" id="KW-1133">Transmembrane helix</keyword>
<feature type="domain" description="Thioester reductase (TE)" evidence="6">
    <location>
        <begin position="58"/>
        <end position="298"/>
    </location>
</feature>
<organism evidence="7 8">
    <name type="scientific">Odynerus spinipes</name>
    <dbReference type="NCBI Taxonomy" id="1348599"/>
    <lineage>
        <taxon>Eukaryota</taxon>
        <taxon>Metazoa</taxon>
        <taxon>Ecdysozoa</taxon>
        <taxon>Arthropoda</taxon>
        <taxon>Hexapoda</taxon>
        <taxon>Insecta</taxon>
        <taxon>Pterygota</taxon>
        <taxon>Neoptera</taxon>
        <taxon>Endopterygota</taxon>
        <taxon>Hymenoptera</taxon>
        <taxon>Apocrita</taxon>
        <taxon>Aculeata</taxon>
        <taxon>Vespoidea</taxon>
        <taxon>Vespidae</taxon>
        <taxon>Eumeninae</taxon>
        <taxon>Odynerus</taxon>
    </lineage>
</organism>
<evidence type="ECO:0000313" key="7">
    <source>
        <dbReference type="EMBL" id="KAK2575589.1"/>
    </source>
</evidence>
<dbReference type="InterPro" id="IPR036291">
    <property type="entry name" value="NAD(P)-bd_dom_sf"/>
</dbReference>
<dbReference type="InterPro" id="IPR013120">
    <property type="entry name" value="FAR_NAD-bd"/>
</dbReference>
<name>A0AAD9R9M1_9HYME</name>
<dbReference type="InterPro" id="IPR033640">
    <property type="entry name" value="FAR_C"/>
</dbReference>
<keyword evidence="4" id="KW-0812">Transmembrane</keyword>
<protein>
    <recommendedName>
        <fullName evidence="4">Fatty acyl-CoA reductase</fullName>
        <ecNumber evidence="4">1.2.1.84</ecNumber>
    </recommendedName>
</protein>
<keyword evidence="4" id="KW-0521">NADP</keyword>
<dbReference type="Pfam" id="PF07993">
    <property type="entry name" value="NAD_binding_4"/>
    <property type="match status" value="1"/>
</dbReference>
<dbReference type="AlphaFoldDB" id="A0AAD9R9M1"/>
<comment type="caution">
    <text evidence="7">The sequence shown here is derived from an EMBL/GenBank/DDBJ whole genome shotgun (WGS) entry which is preliminary data.</text>
</comment>
<evidence type="ECO:0000259" key="5">
    <source>
        <dbReference type="Pfam" id="PF03015"/>
    </source>
</evidence>
<dbReference type="CDD" id="cd09071">
    <property type="entry name" value="FAR_C"/>
    <property type="match status" value="1"/>
</dbReference>
<evidence type="ECO:0000259" key="6">
    <source>
        <dbReference type="Pfam" id="PF07993"/>
    </source>
</evidence>
<accession>A0AAD9R9M1</accession>
<dbReference type="EC" id="1.2.1.84" evidence="4"/>
<dbReference type="GO" id="GO:0035336">
    <property type="term" value="P:long-chain fatty-acyl-CoA metabolic process"/>
    <property type="evidence" value="ECO:0007669"/>
    <property type="project" value="TreeGrafter"/>
</dbReference>
<proteinExistence type="inferred from homology"/>
<evidence type="ECO:0000256" key="2">
    <source>
        <dbReference type="ARBA" id="ARBA00022516"/>
    </source>
</evidence>
<sequence length="492" mass="57318">MNGNVQHGRYFVKNKVCDLRPSISRRSSDTRRPSRRLLFHKVSHDRKKGIIRKDGLWKCFVEKILRTCSDIKRLYLLVRVKKDKLIEKRIDDYFDNVLFDVLRKTRPNFRQQISIIEGDLSLPGIGISSEDRRHLIDTVDVIIHNAAMVIFSAKISTLLSTNVLGTKEMLDLAVECRHLKADLQIVRDMIRSDIENEAGLSKEVLSNFLGPFPNPYVFTKAIAESIVQDYAKKVSFPCGVFRMSIVLSTYKEPLTAWCGNMNGPTFSLVGIGLGLIHAICIAKHGAPDLVPADMTANACLAAVWDLVENKYRRKDHKEGCIYNYGSSVVNPLSYYYFQEVVQKYGVTIPSSKNVWKCCLVLCTSYRLFMVYHVLFHYIPAIIADIFCLVQFKKPKFMSMLLRIEKHRSELLYFMVNNWTIKVDEMVKIWERMNTTDHELFFCDLRELDWERYCIIYWRGLRVYLLKDPMDNLEEAKRTNLYELRLLINYVKK</sequence>
<keyword evidence="2 4" id="KW-0444">Lipid biosynthesis</keyword>
<dbReference type="InterPro" id="IPR026055">
    <property type="entry name" value="FAR"/>
</dbReference>
<evidence type="ECO:0000256" key="3">
    <source>
        <dbReference type="ARBA" id="ARBA00023098"/>
    </source>
</evidence>
<comment type="catalytic activity">
    <reaction evidence="4">
        <text>a long-chain fatty acyl-CoA + 2 NADPH + 2 H(+) = a long-chain primary fatty alcohol + 2 NADP(+) + CoA</text>
        <dbReference type="Rhea" id="RHEA:52716"/>
        <dbReference type="ChEBI" id="CHEBI:15378"/>
        <dbReference type="ChEBI" id="CHEBI:57287"/>
        <dbReference type="ChEBI" id="CHEBI:57783"/>
        <dbReference type="ChEBI" id="CHEBI:58349"/>
        <dbReference type="ChEBI" id="CHEBI:77396"/>
        <dbReference type="ChEBI" id="CHEBI:83139"/>
        <dbReference type="EC" id="1.2.1.84"/>
    </reaction>
</comment>
<dbReference type="Gene3D" id="3.40.50.720">
    <property type="entry name" value="NAD(P)-binding Rossmann-like Domain"/>
    <property type="match status" value="1"/>
</dbReference>
<gene>
    <name evidence="7" type="ORF">KPH14_011299</name>
</gene>
<dbReference type="Proteomes" id="UP001258017">
    <property type="component" value="Unassembled WGS sequence"/>
</dbReference>
<dbReference type="PANTHER" id="PTHR11011">
    <property type="entry name" value="MALE STERILITY PROTEIN 2-RELATED"/>
    <property type="match status" value="1"/>
</dbReference>
<evidence type="ECO:0000256" key="4">
    <source>
        <dbReference type="RuleBase" id="RU363097"/>
    </source>
</evidence>
<dbReference type="SUPFAM" id="SSF51735">
    <property type="entry name" value="NAD(P)-binding Rossmann-fold domains"/>
    <property type="match status" value="1"/>
</dbReference>
<reference evidence="7" key="2">
    <citation type="journal article" date="2023" name="Commun. Biol.">
        <title>Intrasexual cuticular hydrocarbon dimorphism in a wasp sheds light on hydrocarbon biosynthesis genes in Hymenoptera.</title>
        <authorList>
            <person name="Moris V.C."/>
            <person name="Podsiadlowski L."/>
            <person name="Martin S."/>
            <person name="Oeyen J.P."/>
            <person name="Donath A."/>
            <person name="Petersen M."/>
            <person name="Wilbrandt J."/>
            <person name="Misof B."/>
            <person name="Liedtke D."/>
            <person name="Thamm M."/>
            <person name="Scheiner R."/>
            <person name="Schmitt T."/>
            <person name="Niehuis O."/>
        </authorList>
    </citation>
    <scope>NUCLEOTIDE SEQUENCE</scope>
    <source>
        <strain evidence="7">GBR_01_08_01A</strain>
    </source>
</reference>
<keyword evidence="4" id="KW-0560">Oxidoreductase</keyword>
<keyword evidence="4" id="KW-0472">Membrane</keyword>
<comment type="function">
    <text evidence="4">Catalyzes the reduction of fatty acyl-CoA to fatty alcohols.</text>
</comment>
<dbReference type="EMBL" id="JAIFRP010004413">
    <property type="protein sequence ID" value="KAK2575589.1"/>
    <property type="molecule type" value="Genomic_DNA"/>
</dbReference>
<dbReference type="GO" id="GO:0080019">
    <property type="term" value="F:alcohol-forming very long-chain fatty acyl-CoA reductase activity"/>
    <property type="evidence" value="ECO:0007669"/>
    <property type="project" value="InterPro"/>
</dbReference>
<evidence type="ECO:0000256" key="1">
    <source>
        <dbReference type="ARBA" id="ARBA00005928"/>
    </source>
</evidence>
<dbReference type="GO" id="GO:0005777">
    <property type="term" value="C:peroxisome"/>
    <property type="evidence" value="ECO:0007669"/>
    <property type="project" value="TreeGrafter"/>
</dbReference>
<feature type="transmembrane region" description="Helical" evidence="4">
    <location>
        <begin position="368"/>
        <end position="389"/>
    </location>
</feature>
<dbReference type="GO" id="GO:0102965">
    <property type="term" value="F:alcohol-forming long-chain fatty acyl-CoA reductase activity"/>
    <property type="evidence" value="ECO:0007669"/>
    <property type="project" value="UniProtKB-EC"/>
</dbReference>
<keyword evidence="3 4" id="KW-0443">Lipid metabolism</keyword>
<dbReference type="PANTHER" id="PTHR11011:SF60">
    <property type="entry name" value="FATTY ACYL-COA REDUCTASE-RELATED"/>
    <property type="match status" value="1"/>
</dbReference>